<dbReference type="EMBL" id="VORW01000010">
    <property type="protein sequence ID" value="TXE08770.1"/>
    <property type="molecule type" value="Genomic_DNA"/>
</dbReference>
<organism evidence="4 5">
    <name type="scientific">Algoriphagus aquimarinus</name>
    <dbReference type="NCBI Taxonomy" id="237018"/>
    <lineage>
        <taxon>Bacteria</taxon>
        <taxon>Pseudomonadati</taxon>
        <taxon>Bacteroidota</taxon>
        <taxon>Cytophagia</taxon>
        <taxon>Cytophagales</taxon>
        <taxon>Cyclobacteriaceae</taxon>
        <taxon>Algoriphagus</taxon>
    </lineage>
</organism>
<dbReference type="Proteomes" id="UP000321935">
    <property type="component" value="Unassembled WGS sequence"/>
</dbReference>
<keyword evidence="1" id="KW-1133">Transmembrane helix</keyword>
<feature type="transmembrane region" description="Helical" evidence="1">
    <location>
        <begin position="66"/>
        <end position="85"/>
    </location>
</feature>
<feature type="domain" description="Glycosyltransferase subfamily 4-like N-terminal" evidence="3">
    <location>
        <begin position="6"/>
        <end position="143"/>
    </location>
</feature>
<feature type="transmembrane region" description="Helical" evidence="1">
    <location>
        <begin position="40"/>
        <end position="59"/>
    </location>
</feature>
<evidence type="ECO:0000256" key="1">
    <source>
        <dbReference type="SAM" id="Phobius"/>
    </source>
</evidence>
<protein>
    <submittedName>
        <fullName evidence="4">Glycosyltransferase family 4 protein</fullName>
    </submittedName>
</protein>
<comment type="caution">
    <text evidence="4">The sequence shown here is derived from an EMBL/GenBank/DDBJ whole genome shotgun (WGS) entry which is preliminary data.</text>
</comment>
<sequence length="331" mass="38095">MISTAQDNGDQVKLYTSSTEGFLSGFKSNNNFYKRSEHRILTLFSFFFSQFLLAIKLLFENRKDEIYYVNTILPFGAILMGRLLGKRVITHVHEYEISPKLLSNFLFWVVRTFSTEVIVVSKFLKTNPNLEGANIRVIYNCVTSEFEMKSKGFVKPSQAFEVLMLASLRPYKGLSEFIELARRVPKVIFTLVLSDEKREVDQFLTKESLPSNIQIYPVTKDVHAFYSKASLILNLAHPDKWVETFGMTVLEGMYYELPAIVPTVGGITELVDPGVNGFQINYKELDLIAEEINMMVNQPEYWERLSKGTIQKRSDFSREVFSTKIAKLLHQ</sequence>
<proteinExistence type="predicted"/>
<keyword evidence="1" id="KW-0812">Transmembrane</keyword>
<dbReference type="Pfam" id="PF00534">
    <property type="entry name" value="Glycos_transf_1"/>
    <property type="match status" value="1"/>
</dbReference>
<dbReference type="GO" id="GO:0016757">
    <property type="term" value="F:glycosyltransferase activity"/>
    <property type="evidence" value="ECO:0007669"/>
    <property type="project" value="InterPro"/>
</dbReference>
<accession>A0A5C7AJ68</accession>
<keyword evidence="4" id="KW-0808">Transferase</keyword>
<reference evidence="4 5" key="1">
    <citation type="submission" date="2019-08" db="EMBL/GenBank/DDBJ databases">
        <title>Genomes sequence of Algoriphagus aquimarinus ACAM450.</title>
        <authorList>
            <person name="Bowman J.P."/>
        </authorList>
    </citation>
    <scope>NUCLEOTIDE SEQUENCE [LARGE SCALE GENOMIC DNA]</scope>
    <source>
        <strain evidence="4 5">ACAM 450</strain>
    </source>
</reference>
<evidence type="ECO:0000259" key="3">
    <source>
        <dbReference type="Pfam" id="PF13439"/>
    </source>
</evidence>
<dbReference type="InterPro" id="IPR001296">
    <property type="entry name" value="Glyco_trans_1"/>
</dbReference>
<evidence type="ECO:0000259" key="2">
    <source>
        <dbReference type="Pfam" id="PF00534"/>
    </source>
</evidence>
<evidence type="ECO:0000313" key="4">
    <source>
        <dbReference type="EMBL" id="TXE08770.1"/>
    </source>
</evidence>
<dbReference type="AlphaFoldDB" id="A0A5C7AJ68"/>
<dbReference type="PANTHER" id="PTHR12526">
    <property type="entry name" value="GLYCOSYLTRANSFERASE"/>
    <property type="match status" value="1"/>
</dbReference>
<gene>
    <name evidence="4" type="ORF">ESV85_14495</name>
</gene>
<dbReference type="SUPFAM" id="SSF53756">
    <property type="entry name" value="UDP-Glycosyltransferase/glycogen phosphorylase"/>
    <property type="match status" value="1"/>
</dbReference>
<evidence type="ECO:0000313" key="5">
    <source>
        <dbReference type="Proteomes" id="UP000321935"/>
    </source>
</evidence>
<dbReference type="CDD" id="cd03801">
    <property type="entry name" value="GT4_PimA-like"/>
    <property type="match status" value="1"/>
</dbReference>
<dbReference type="Gene3D" id="3.40.50.2000">
    <property type="entry name" value="Glycogen Phosphorylase B"/>
    <property type="match status" value="2"/>
</dbReference>
<dbReference type="Pfam" id="PF13439">
    <property type="entry name" value="Glyco_transf_4"/>
    <property type="match status" value="1"/>
</dbReference>
<keyword evidence="1" id="KW-0472">Membrane</keyword>
<name>A0A5C7AJ68_9BACT</name>
<dbReference type="InterPro" id="IPR028098">
    <property type="entry name" value="Glyco_trans_4-like_N"/>
</dbReference>
<feature type="domain" description="Glycosyl transferase family 1" evidence="2">
    <location>
        <begin position="151"/>
        <end position="309"/>
    </location>
</feature>